<dbReference type="AlphaFoldDB" id="A0A9P5SVQ2"/>
<evidence type="ECO:0000313" key="2">
    <source>
        <dbReference type="Proteomes" id="UP000696485"/>
    </source>
</evidence>
<comment type="caution">
    <text evidence="1">The sequence shown here is derived from an EMBL/GenBank/DDBJ whole genome shotgun (WGS) entry which is preliminary data.</text>
</comment>
<accession>A0A9P5SVQ2</accession>
<proteinExistence type="predicted"/>
<dbReference type="EMBL" id="JAAAUY010000014">
    <property type="protein sequence ID" value="KAF9337900.1"/>
    <property type="molecule type" value="Genomic_DNA"/>
</dbReference>
<evidence type="ECO:0000313" key="1">
    <source>
        <dbReference type="EMBL" id="KAF9337900.1"/>
    </source>
</evidence>
<dbReference type="Proteomes" id="UP000696485">
    <property type="component" value="Unassembled WGS sequence"/>
</dbReference>
<organism evidence="1 2">
    <name type="scientific">Podila minutissima</name>
    <dbReference type="NCBI Taxonomy" id="64525"/>
    <lineage>
        <taxon>Eukaryota</taxon>
        <taxon>Fungi</taxon>
        <taxon>Fungi incertae sedis</taxon>
        <taxon>Mucoromycota</taxon>
        <taxon>Mortierellomycotina</taxon>
        <taxon>Mortierellomycetes</taxon>
        <taxon>Mortierellales</taxon>
        <taxon>Mortierellaceae</taxon>
        <taxon>Podila</taxon>
    </lineage>
</organism>
<keyword evidence="2" id="KW-1185">Reference proteome</keyword>
<sequence>MQDAIILSNYLYALKDKTPESLNSAFKGYFEEGEPFARAAFETSDHFWQFFRRRIYAVIRLVVAYLPQWVWRRAFDKMYGYRPQSPSCPASPTADLSKPSHKRISKAAHIIISANVN</sequence>
<name>A0A9P5SVQ2_9FUNG</name>
<gene>
    <name evidence="1" type="ORF">BG006_001887</name>
</gene>
<protein>
    <submittedName>
        <fullName evidence="1">Uncharacterized protein</fullName>
    </submittedName>
</protein>
<reference evidence="1" key="1">
    <citation type="journal article" date="2020" name="Fungal Divers.">
        <title>Resolving the Mortierellaceae phylogeny through synthesis of multi-gene phylogenetics and phylogenomics.</title>
        <authorList>
            <person name="Vandepol N."/>
            <person name="Liber J."/>
            <person name="Desiro A."/>
            <person name="Na H."/>
            <person name="Kennedy M."/>
            <person name="Barry K."/>
            <person name="Grigoriev I.V."/>
            <person name="Miller A.N."/>
            <person name="O'Donnell K."/>
            <person name="Stajich J.E."/>
            <person name="Bonito G."/>
        </authorList>
    </citation>
    <scope>NUCLEOTIDE SEQUENCE</scope>
    <source>
        <strain evidence="1">NVP1</strain>
    </source>
</reference>